<comment type="caution">
    <text evidence="2">The sequence shown here is derived from an EMBL/GenBank/DDBJ whole genome shotgun (WGS) entry which is preliminary data.</text>
</comment>
<evidence type="ECO:0000313" key="2">
    <source>
        <dbReference type="EMBL" id="MBN7824062.1"/>
    </source>
</evidence>
<dbReference type="InterPro" id="IPR042245">
    <property type="entry name" value="Tgt2/MlaC_sf"/>
</dbReference>
<organism evidence="2 3">
    <name type="scientific">Bowmanella dokdonensis</name>
    <dbReference type="NCBI Taxonomy" id="751969"/>
    <lineage>
        <taxon>Bacteria</taxon>
        <taxon>Pseudomonadati</taxon>
        <taxon>Pseudomonadota</taxon>
        <taxon>Gammaproteobacteria</taxon>
        <taxon>Alteromonadales</taxon>
        <taxon>Alteromonadaceae</taxon>
        <taxon>Bowmanella</taxon>
    </lineage>
</organism>
<dbReference type="PANTHER" id="PTHR36573">
    <property type="entry name" value="INTERMEMBRANE PHOSPHOLIPID TRANSPORT SYSTEM BINDING PROTEIN MLAC"/>
    <property type="match status" value="1"/>
</dbReference>
<protein>
    <submittedName>
        <fullName evidence="2">ABC transporter substrate-binding protein</fullName>
    </submittedName>
</protein>
<name>A0A939DK07_9ALTE</name>
<dbReference type="Proteomes" id="UP000664654">
    <property type="component" value="Unassembled WGS sequence"/>
</dbReference>
<dbReference type="RefSeq" id="WP_206572160.1">
    <property type="nucleotide sequence ID" value="NZ_JAFKCV010000001.1"/>
</dbReference>
<dbReference type="InterPro" id="IPR008869">
    <property type="entry name" value="MlaC/ttg2D"/>
</dbReference>
<feature type="signal peptide" evidence="1">
    <location>
        <begin position="1"/>
        <end position="23"/>
    </location>
</feature>
<accession>A0A939DK07</accession>
<evidence type="ECO:0000313" key="3">
    <source>
        <dbReference type="Proteomes" id="UP000664654"/>
    </source>
</evidence>
<evidence type="ECO:0000256" key="1">
    <source>
        <dbReference type="SAM" id="SignalP"/>
    </source>
</evidence>
<dbReference type="Gene3D" id="3.10.450.710">
    <property type="entry name" value="Tgt2/MlaC"/>
    <property type="match status" value="1"/>
</dbReference>
<feature type="chain" id="PRO_5036791113" evidence="1">
    <location>
        <begin position="24"/>
        <end position="217"/>
    </location>
</feature>
<keyword evidence="3" id="KW-1185">Reference proteome</keyword>
<dbReference type="PIRSF" id="PIRSF004649">
    <property type="entry name" value="MlaC"/>
    <property type="match status" value="1"/>
</dbReference>
<dbReference type="AlphaFoldDB" id="A0A939DK07"/>
<dbReference type="EMBL" id="JAFKCV010000001">
    <property type="protein sequence ID" value="MBN7824062.1"/>
    <property type="molecule type" value="Genomic_DNA"/>
</dbReference>
<sequence length="217" mass="24987">MKVNRVFAWLAAMMLALSAQAGAIEQTEDPYELLSDVATKTFNRIKEQREQINKNPELLRTIVQEELLPYVDYKFAALKVLGKHFKSVPRDKIPEFIQVFREYLITTYALAMAQYDNQEVVFEPGREYEDDRAVTVRALVKEPGRPDIKLAFKVRKSSNTEQWKAYDMVAEGISMLSSKQSELEAIIRQEGIEAVIKLLKEKNQQPISLEKNDKETA</sequence>
<keyword evidence="1" id="KW-0732">Signal</keyword>
<dbReference type="PANTHER" id="PTHR36573:SF1">
    <property type="entry name" value="INTERMEMBRANE PHOSPHOLIPID TRANSPORT SYSTEM BINDING PROTEIN MLAC"/>
    <property type="match status" value="1"/>
</dbReference>
<proteinExistence type="predicted"/>
<gene>
    <name evidence="2" type="ORF">J0A66_02375</name>
</gene>
<dbReference type="Pfam" id="PF05494">
    <property type="entry name" value="MlaC"/>
    <property type="match status" value="1"/>
</dbReference>
<reference evidence="2" key="1">
    <citation type="submission" date="2021-03" db="EMBL/GenBank/DDBJ databases">
        <title>novel species isolated from a fishpond in China.</title>
        <authorList>
            <person name="Lu H."/>
            <person name="Cai Z."/>
        </authorList>
    </citation>
    <scope>NUCLEOTIDE SEQUENCE</scope>
    <source>
        <strain evidence="2">JCM 30855</strain>
    </source>
</reference>